<protein>
    <submittedName>
        <fullName evidence="1">Uncharacterized protein</fullName>
    </submittedName>
</protein>
<comment type="caution">
    <text evidence="1">The sequence shown here is derived from an EMBL/GenBank/DDBJ whole genome shotgun (WGS) entry which is preliminary data.</text>
</comment>
<dbReference type="EMBL" id="CSBK01001470">
    <property type="protein sequence ID" value="COY71098.1"/>
    <property type="molecule type" value="Genomic_DNA"/>
</dbReference>
<dbReference type="AlphaFoldDB" id="A0A916LCM6"/>
<sequence length="60" mass="6539">MYVYAVLSGCWSALSCSKEGTERSVTGIALYSHSAFWRSLCFLRTLRTPVGSHVGTSPPL</sequence>
<name>A0A916LCM6_MYCTX</name>
<accession>A0A916LCM6</accession>
<evidence type="ECO:0000313" key="1">
    <source>
        <dbReference type="EMBL" id="COY71098.1"/>
    </source>
</evidence>
<evidence type="ECO:0000313" key="2">
    <source>
        <dbReference type="Proteomes" id="UP000039021"/>
    </source>
</evidence>
<organism evidence="1 2">
    <name type="scientific">Mycobacterium tuberculosis</name>
    <dbReference type="NCBI Taxonomy" id="1773"/>
    <lineage>
        <taxon>Bacteria</taxon>
        <taxon>Bacillati</taxon>
        <taxon>Actinomycetota</taxon>
        <taxon>Actinomycetes</taxon>
        <taxon>Mycobacteriales</taxon>
        <taxon>Mycobacteriaceae</taxon>
        <taxon>Mycobacterium</taxon>
        <taxon>Mycobacterium tuberculosis complex</taxon>
    </lineage>
</organism>
<proteinExistence type="predicted"/>
<gene>
    <name evidence="1" type="ORF">ERS007739_02999</name>
</gene>
<reference evidence="2" key="1">
    <citation type="submission" date="2015-03" db="EMBL/GenBank/DDBJ databases">
        <authorList>
            <consortium name="Pathogen Informatics"/>
        </authorList>
    </citation>
    <scope>NUCLEOTIDE SEQUENCE [LARGE SCALE GENOMIC DNA]</scope>
    <source>
        <strain evidence="2">N09902308</strain>
    </source>
</reference>
<dbReference type="Proteomes" id="UP000039021">
    <property type="component" value="Unassembled WGS sequence"/>
</dbReference>